<organism evidence="1 2">
    <name type="scientific">Datura stramonium</name>
    <name type="common">Jimsonweed</name>
    <name type="synonym">Common thornapple</name>
    <dbReference type="NCBI Taxonomy" id="4076"/>
    <lineage>
        <taxon>Eukaryota</taxon>
        <taxon>Viridiplantae</taxon>
        <taxon>Streptophyta</taxon>
        <taxon>Embryophyta</taxon>
        <taxon>Tracheophyta</taxon>
        <taxon>Spermatophyta</taxon>
        <taxon>Magnoliopsida</taxon>
        <taxon>eudicotyledons</taxon>
        <taxon>Gunneridae</taxon>
        <taxon>Pentapetalae</taxon>
        <taxon>asterids</taxon>
        <taxon>lamiids</taxon>
        <taxon>Solanales</taxon>
        <taxon>Solanaceae</taxon>
        <taxon>Solanoideae</taxon>
        <taxon>Datureae</taxon>
        <taxon>Datura</taxon>
    </lineage>
</organism>
<sequence>EEHHAQMSNMEKLILEHMEVRRESLIEQGKALKRMSVKLTEMIAEAATCNDLQVTVLANTQEKPQVEGKIELRQEMHQFGTSIHDLQGLLNEKVE</sequence>
<proteinExistence type="predicted"/>
<feature type="non-terminal residue" evidence="1">
    <location>
        <position position="1"/>
    </location>
</feature>
<evidence type="ECO:0000313" key="2">
    <source>
        <dbReference type="Proteomes" id="UP000823775"/>
    </source>
</evidence>
<name>A0ABS8Y3N9_DATST</name>
<dbReference type="Proteomes" id="UP000823775">
    <property type="component" value="Unassembled WGS sequence"/>
</dbReference>
<keyword evidence="2" id="KW-1185">Reference proteome</keyword>
<dbReference type="EMBL" id="JACEIK010016874">
    <property type="protein sequence ID" value="MCE5165732.1"/>
    <property type="molecule type" value="Genomic_DNA"/>
</dbReference>
<accession>A0ABS8Y3N9</accession>
<evidence type="ECO:0000313" key="1">
    <source>
        <dbReference type="EMBL" id="MCE5165732.1"/>
    </source>
</evidence>
<gene>
    <name evidence="1" type="ORF">HAX54_011941</name>
</gene>
<reference evidence="1 2" key="1">
    <citation type="journal article" date="2021" name="BMC Genomics">
        <title>Datura genome reveals duplications of psychoactive alkaloid biosynthetic genes and high mutation rate following tissue culture.</title>
        <authorList>
            <person name="Rajewski A."/>
            <person name="Carter-House D."/>
            <person name="Stajich J."/>
            <person name="Litt A."/>
        </authorList>
    </citation>
    <scope>NUCLEOTIDE SEQUENCE [LARGE SCALE GENOMIC DNA]</scope>
    <source>
        <strain evidence="1">AR-01</strain>
    </source>
</reference>
<protein>
    <submittedName>
        <fullName evidence="1">Uncharacterized protein</fullName>
    </submittedName>
</protein>
<comment type="caution">
    <text evidence="1">The sequence shown here is derived from an EMBL/GenBank/DDBJ whole genome shotgun (WGS) entry which is preliminary data.</text>
</comment>
<feature type="non-terminal residue" evidence="1">
    <location>
        <position position="95"/>
    </location>
</feature>